<proteinExistence type="predicted"/>
<reference evidence="2" key="1">
    <citation type="submission" date="2019-01" db="EMBL/GenBank/DDBJ databases">
        <title>Draft genome sequences of three monokaryotic isolates of the white-rot basidiomycete fungus Dichomitus squalens.</title>
        <authorList>
            <consortium name="DOE Joint Genome Institute"/>
            <person name="Lopez S.C."/>
            <person name="Andreopoulos B."/>
            <person name="Pangilinan J."/>
            <person name="Lipzen A."/>
            <person name="Riley R."/>
            <person name="Ahrendt S."/>
            <person name="Ng V."/>
            <person name="Barry K."/>
            <person name="Daum C."/>
            <person name="Grigoriev I.V."/>
            <person name="Hilden K.S."/>
            <person name="Makela M.R."/>
            <person name="de Vries R.P."/>
        </authorList>
    </citation>
    <scope>NUCLEOTIDE SEQUENCE [LARGE SCALE GENOMIC DNA]</scope>
    <source>
        <strain evidence="2">OM18370.1</strain>
    </source>
</reference>
<organism evidence="2">
    <name type="scientific">Dichomitus squalens</name>
    <dbReference type="NCBI Taxonomy" id="114155"/>
    <lineage>
        <taxon>Eukaryota</taxon>
        <taxon>Fungi</taxon>
        <taxon>Dikarya</taxon>
        <taxon>Basidiomycota</taxon>
        <taxon>Agaricomycotina</taxon>
        <taxon>Agaricomycetes</taxon>
        <taxon>Polyporales</taxon>
        <taxon>Polyporaceae</taxon>
        <taxon>Dichomitus</taxon>
    </lineage>
</organism>
<protein>
    <submittedName>
        <fullName evidence="2">Uncharacterized protein</fullName>
    </submittedName>
</protein>
<sequence length="283" mass="29610">MAANTITTLSRVASSLAGPVSTANTATTTTTTTTLQKTKFPANHRPTASELNMILSTAANRANKRRTQQALGLGLPPKSVPRRPRREIPIPPKPKATTIRTGRTILSPIPGSPSLPPYLPGSPALSPYHPAPNAPKLGTLPTPPETPPPVSAARPRFPTRRSRVAPFEGVGLGLPLDVVGEDPILTPGHVFPDTLCRTPGAPARRAAVAKTGETASYFHLPSNLLATPAQPTPLPQFPKAVMGLGFTVPASVGLGATIPTMGLGITEVYLGEEDRVELTMPVN</sequence>
<dbReference type="OrthoDB" id="2753918at2759"/>
<feature type="compositionally biased region" description="Pro residues" evidence="1">
    <location>
        <begin position="141"/>
        <end position="150"/>
    </location>
</feature>
<accession>A0A4Q9MH85</accession>
<evidence type="ECO:0000256" key="1">
    <source>
        <dbReference type="SAM" id="MobiDB-lite"/>
    </source>
</evidence>
<name>A0A4Q9MH85_9APHY</name>
<gene>
    <name evidence="2" type="ORF">BD311DRAFT_456872</name>
</gene>
<feature type="region of interest" description="Disordered" evidence="1">
    <location>
        <begin position="72"/>
        <end position="157"/>
    </location>
</feature>
<evidence type="ECO:0000313" key="2">
    <source>
        <dbReference type="EMBL" id="TBU26207.1"/>
    </source>
</evidence>
<feature type="compositionally biased region" description="Pro residues" evidence="1">
    <location>
        <begin position="110"/>
        <end position="120"/>
    </location>
</feature>
<dbReference type="Proteomes" id="UP000292957">
    <property type="component" value="Unassembled WGS sequence"/>
</dbReference>
<dbReference type="EMBL" id="ML143449">
    <property type="protein sequence ID" value="TBU26207.1"/>
    <property type="molecule type" value="Genomic_DNA"/>
</dbReference>
<dbReference type="AlphaFoldDB" id="A0A4Q9MH85"/>